<organism evidence="2">
    <name type="scientific">Tuwongella immobilis</name>
    <dbReference type="NCBI Taxonomy" id="692036"/>
    <lineage>
        <taxon>Bacteria</taxon>
        <taxon>Pseudomonadati</taxon>
        <taxon>Planctomycetota</taxon>
        <taxon>Planctomycetia</taxon>
        <taxon>Gemmatales</taxon>
        <taxon>Gemmataceae</taxon>
        <taxon>Tuwongella</taxon>
    </lineage>
</organism>
<evidence type="ECO:0000256" key="1">
    <source>
        <dbReference type="SAM" id="Phobius"/>
    </source>
</evidence>
<keyword evidence="1" id="KW-0472">Membrane</keyword>
<evidence type="ECO:0000313" key="3">
    <source>
        <dbReference type="Proteomes" id="UP000464378"/>
    </source>
</evidence>
<evidence type="ECO:0000313" key="2">
    <source>
        <dbReference type="EMBL" id="VIP05132.1"/>
    </source>
</evidence>
<proteinExistence type="predicted"/>
<sequence length="359" mass="40410">MRAFAIVCTILVMIQNVEAGEVQDAEWNEILAEHRQSRDLLQFCSCKIALRISVTQADPSTPRVIQSTGEYWHSRDALRLKTLLDGEKLDLIWENGLERTLRSRQIDGKNQYAATISGSSRRYHDRLDVFGRALLVVNVPGTSTFLPLEDLVTEAERVEKRWSTEQNGTKQTTIRLKMKQGNGESEQWRVDVTLDSQINQLIRHVSYYYGGSSPEKSMFRRDETVEKTVELKKGVLFPTEISGSSGGGEQIGYNPKKTTISDIKLDRRFSKQDFVMRYPAGILMTDSLQGTSYKIDETGKPISKPVTLGEVPPPPSAESTRRDVLMVSQEGESSSISFIVILISIGVILVGIILRIRNR</sequence>
<dbReference type="InParanoid" id="A0A6C2YW93"/>
<evidence type="ECO:0008006" key="4">
    <source>
        <dbReference type="Google" id="ProtNLM"/>
    </source>
</evidence>
<dbReference type="EMBL" id="LR586016">
    <property type="protein sequence ID" value="VIP05132.1"/>
    <property type="molecule type" value="Genomic_DNA"/>
</dbReference>
<keyword evidence="1" id="KW-0812">Transmembrane</keyword>
<accession>A0A6C2YW93</accession>
<dbReference type="KEGG" id="tim:GMBLW1_40610"/>
<keyword evidence="1" id="KW-1133">Transmembrane helix</keyword>
<dbReference type="AlphaFoldDB" id="A0A6C2YW93"/>
<protein>
    <recommendedName>
        <fullName evidence="4">MucB/RseB N-terminal domain-containing protein</fullName>
    </recommendedName>
</protein>
<dbReference type="Proteomes" id="UP000464378">
    <property type="component" value="Chromosome"/>
</dbReference>
<dbReference type="EMBL" id="LR593887">
    <property type="protein sequence ID" value="VTS07620.1"/>
    <property type="molecule type" value="Genomic_DNA"/>
</dbReference>
<feature type="transmembrane region" description="Helical" evidence="1">
    <location>
        <begin position="336"/>
        <end position="356"/>
    </location>
</feature>
<name>A0A6C2YW93_9BACT</name>
<reference evidence="2" key="1">
    <citation type="submission" date="2019-04" db="EMBL/GenBank/DDBJ databases">
        <authorList>
            <consortium name="Science for Life Laboratories"/>
        </authorList>
    </citation>
    <scope>NUCLEOTIDE SEQUENCE</scope>
    <source>
        <strain evidence="2">MBLW1</strain>
    </source>
</reference>
<gene>
    <name evidence="2" type="ORF">GMBLW1_40610</name>
</gene>
<keyword evidence="3" id="KW-1185">Reference proteome</keyword>